<dbReference type="OrthoDB" id="10039147at2759"/>
<evidence type="ECO:0000256" key="3">
    <source>
        <dbReference type="ARBA" id="ARBA00022989"/>
    </source>
</evidence>
<dbReference type="GO" id="GO:0005509">
    <property type="term" value="F:calcium ion binding"/>
    <property type="evidence" value="ECO:0007669"/>
    <property type="project" value="InterPro"/>
</dbReference>
<dbReference type="PANTHER" id="PTHR12883">
    <property type="entry name" value="ADIPOCYTE-SPECIFIC PROTEIN 4-RELATED"/>
    <property type="match status" value="1"/>
</dbReference>
<dbReference type="EMBL" id="ML977147">
    <property type="protein sequence ID" value="KAF1988832.1"/>
    <property type="molecule type" value="Genomic_DNA"/>
</dbReference>
<feature type="region of interest" description="Disordered" evidence="5">
    <location>
        <begin position="399"/>
        <end position="456"/>
    </location>
</feature>
<evidence type="ECO:0000256" key="4">
    <source>
        <dbReference type="ARBA" id="ARBA00023136"/>
    </source>
</evidence>
<keyword evidence="8" id="KW-1185">Reference proteome</keyword>
<gene>
    <name evidence="7" type="ORF">K402DRAFT_351331</name>
</gene>
<evidence type="ECO:0000256" key="2">
    <source>
        <dbReference type="ARBA" id="ARBA00022692"/>
    </source>
</evidence>
<comment type="subcellular location">
    <subcellularLocation>
        <location evidence="1">Membrane</location>
        <topology evidence="1">Single-pass membrane protein</topology>
    </subcellularLocation>
</comment>
<dbReference type="GO" id="GO:0005783">
    <property type="term" value="C:endoplasmic reticulum"/>
    <property type="evidence" value="ECO:0007669"/>
    <property type="project" value="InterPro"/>
</dbReference>
<sequence length="456" mass="51973">MADYLKGLFGGAKPSAQAPIPDSDFADFAGAPDPSPVPISAATAGTSAAPSPSSPFSSLFSPGAPSSAVPYTKWYRVWERTSPKDFYLEAFVLPFIIVILFVHVWGTRTNRRKSKAWMTAHLPILREEFAQVGFKPSKRMLSVDEVQGSGLLKANEAAGEEEVTEELLKEKRPDLYLAYATGRQNAAFLDMQITLAKRYNPFMRFGELALGLFFESMPAPQERMEATLYAFDGKENILCRNAQPLSQKSTFDGFVWAVVHKDMMKRLRDDRYDLSLTSTKDHPKLPQWATVMSESAEITEAMLTPEIIKCINEAGEALEALVISDQPMEQPTKLEETVPRKRISMSLLLPPTDSYTVTLPLFQSFIRLPDHLVKTAHFRPESMRRVRATREDEIRKIKKVDEDEKAEERKKEQDRVKKEQRESKMRNLSAEEQKKFLEKERERDRKRGEKRMTRRG</sequence>
<feature type="transmembrane region" description="Helical" evidence="6">
    <location>
        <begin position="86"/>
        <end position="105"/>
    </location>
</feature>
<keyword evidence="3 6" id="KW-1133">Transmembrane helix</keyword>
<dbReference type="Pfam" id="PF07946">
    <property type="entry name" value="CCDC47"/>
    <property type="match status" value="1"/>
</dbReference>
<protein>
    <submittedName>
        <fullName evidence="7">DUF1682-domain-containing protein</fullName>
    </submittedName>
</protein>
<accession>A0A6G1H6Z5</accession>
<dbReference type="AlphaFoldDB" id="A0A6G1H6Z5"/>
<keyword evidence="2 6" id="KW-0812">Transmembrane</keyword>
<dbReference type="PANTHER" id="PTHR12883:SF0">
    <property type="entry name" value="PAT COMPLEX SUBUNIT CCDC47"/>
    <property type="match status" value="1"/>
</dbReference>
<reference evidence="7" key="1">
    <citation type="journal article" date="2020" name="Stud. Mycol.">
        <title>101 Dothideomycetes genomes: a test case for predicting lifestyles and emergence of pathogens.</title>
        <authorList>
            <person name="Haridas S."/>
            <person name="Albert R."/>
            <person name="Binder M."/>
            <person name="Bloem J."/>
            <person name="Labutti K."/>
            <person name="Salamov A."/>
            <person name="Andreopoulos B."/>
            <person name="Baker S."/>
            <person name="Barry K."/>
            <person name="Bills G."/>
            <person name="Bluhm B."/>
            <person name="Cannon C."/>
            <person name="Castanera R."/>
            <person name="Culley D."/>
            <person name="Daum C."/>
            <person name="Ezra D."/>
            <person name="Gonzalez J."/>
            <person name="Henrissat B."/>
            <person name="Kuo A."/>
            <person name="Liang C."/>
            <person name="Lipzen A."/>
            <person name="Lutzoni F."/>
            <person name="Magnuson J."/>
            <person name="Mondo S."/>
            <person name="Nolan M."/>
            <person name="Ohm R."/>
            <person name="Pangilinan J."/>
            <person name="Park H.-J."/>
            <person name="Ramirez L."/>
            <person name="Alfaro M."/>
            <person name="Sun H."/>
            <person name="Tritt A."/>
            <person name="Yoshinaga Y."/>
            <person name="Zwiers L.-H."/>
            <person name="Turgeon B."/>
            <person name="Goodwin S."/>
            <person name="Spatafora J."/>
            <person name="Crous P."/>
            <person name="Grigoriev I."/>
        </authorList>
    </citation>
    <scope>NUCLEOTIDE SEQUENCE</scope>
    <source>
        <strain evidence="7">CBS 113979</strain>
    </source>
</reference>
<organism evidence="7 8">
    <name type="scientific">Aulographum hederae CBS 113979</name>
    <dbReference type="NCBI Taxonomy" id="1176131"/>
    <lineage>
        <taxon>Eukaryota</taxon>
        <taxon>Fungi</taxon>
        <taxon>Dikarya</taxon>
        <taxon>Ascomycota</taxon>
        <taxon>Pezizomycotina</taxon>
        <taxon>Dothideomycetes</taxon>
        <taxon>Pleosporomycetidae</taxon>
        <taxon>Aulographales</taxon>
        <taxon>Aulographaceae</taxon>
    </lineage>
</organism>
<keyword evidence="4 6" id="KW-0472">Membrane</keyword>
<dbReference type="GO" id="GO:0032469">
    <property type="term" value="P:endoplasmic reticulum calcium ion homeostasis"/>
    <property type="evidence" value="ECO:0007669"/>
    <property type="project" value="InterPro"/>
</dbReference>
<evidence type="ECO:0000256" key="1">
    <source>
        <dbReference type="ARBA" id="ARBA00004167"/>
    </source>
</evidence>
<proteinExistence type="predicted"/>
<dbReference type="GO" id="GO:0016020">
    <property type="term" value="C:membrane"/>
    <property type="evidence" value="ECO:0007669"/>
    <property type="project" value="UniProtKB-SubCell"/>
</dbReference>
<dbReference type="InterPro" id="IPR012879">
    <property type="entry name" value="CCDC47"/>
</dbReference>
<evidence type="ECO:0000256" key="5">
    <source>
        <dbReference type="SAM" id="MobiDB-lite"/>
    </source>
</evidence>
<evidence type="ECO:0000256" key="6">
    <source>
        <dbReference type="SAM" id="Phobius"/>
    </source>
</evidence>
<dbReference type="Proteomes" id="UP000800041">
    <property type="component" value="Unassembled WGS sequence"/>
</dbReference>
<evidence type="ECO:0000313" key="7">
    <source>
        <dbReference type="EMBL" id="KAF1988832.1"/>
    </source>
</evidence>
<name>A0A6G1H6Z5_9PEZI</name>
<evidence type="ECO:0000313" key="8">
    <source>
        <dbReference type="Proteomes" id="UP000800041"/>
    </source>
</evidence>